<dbReference type="EMBL" id="BX284603">
    <property type="protein sequence ID" value="CAD8125369.1"/>
    <property type="molecule type" value="Genomic_DNA"/>
</dbReference>
<feature type="coiled-coil region" evidence="1">
    <location>
        <begin position="281"/>
        <end position="324"/>
    </location>
</feature>
<keyword evidence="6" id="KW-1267">Proteomics identification</keyword>
<evidence type="ECO:0000313" key="5">
    <source>
        <dbReference type="WormBase" id="Y48A6B.11c"/>
    </source>
</evidence>
<feature type="region of interest" description="Disordered" evidence="2">
    <location>
        <begin position="173"/>
        <end position="211"/>
    </location>
</feature>
<dbReference type="Proteomes" id="UP000001940">
    <property type="component" value="Chromosome III"/>
</dbReference>
<protein>
    <submittedName>
        <fullName evidence="3">Regulator of spindle assembly protein 2</fullName>
    </submittedName>
</protein>
<reference evidence="3 4" key="1">
    <citation type="journal article" date="1998" name="Science">
        <title>Genome sequence of the nematode C. elegans: a platform for investigating biology.</title>
        <authorList>
            <consortium name="The C. elegans sequencing consortium"/>
            <person name="Sulson J.E."/>
            <person name="Waterston R."/>
        </authorList>
    </citation>
    <scope>NUCLEOTIDE SEQUENCE [LARGE SCALE GENOMIC DNA]</scope>
    <source>
        <strain evidence="3 4">Bristol N2</strain>
    </source>
</reference>
<evidence type="ECO:0000313" key="4">
    <source>
        <dbReference type="Proteomes" id="UP000001940"/>
    </source>
</evidence>
<feature type="compositionally biased region" description="Basic and acidic residues" evidence="2">
    <location>
        <begin position="648"/>
        <end position="660"/>
    </location>
</feature>
<feature type="compositionally biased region" description="Low complexity" evidence="2">
    <location>
        <begin position="414"/>
        <end position="425"/>
    </location>
</feature>
<feature type="compositionally biased region" description="Basic and acidic residues" evidence="2">
    <location>
        <begin position="30"/>
        <end position="50"/>
    </location>
</feature>
<accession>A0A7R9SUN5</accession>
<evidence type="ECO:0000256" key="2">
    <source>
        <dbReference type="SAM" id="MobiDB-lite"/>
    </source>
</evidence>
<evidence type="ECO:0000256" key="1">
    <source>
        <dbReference type="SAM" id="Coils"/>
    </source>
</evidence>
<dbReference type="OrthoDB" id="5826853at2759"/>
<gene>
    <name evidence="3 5" type="primary">rsa-2</name>
    <name evidence="3" type="ORF">CELE_Y48A6B.11</name>
    <name evidence="5" type="ORF">Y48A6B.11</name>
</gene>
<keyword evidence="1" id="KW-0175">Coiled coil</keyword>
<dbReference type="InParanoid" id="A0A7R9SUN5"/>
<dbReference type="WormBase" id="Y48A6B.11c">
    <property type="protein sequence ID" value="CE54304"/>
    <property type="gene ID" value="WBGene00012972"/>
    <property type="gene designation" value="rsa-2"/>
</dbReference>
<dbReference type="AlphaFoldDB" id="A0A7R9SUN5"/>
<feature type="region of interest" description="Disordered" evidence="2">
    <location>
        <begin position="578"/>
        <end position="597"/>
    </location>
</feature>
<dbReference type="SMR" id="A0A7R9SUN5"/>
<feature type="compositionally biased region" description="Polar residues" evidence="2">
    <location>
        <begin position="433"/>
        <end position="452"/>
    </location>
</feature>
<sequence>MSKIPVFKGSFKSWLAKNDEKPAKSVLLEPKYRDHHEKIRNKENMEEGEKPVFVSMANPQPTREDYERYDEDRRLKDKARDLRIARRRNSATPEASPSSDQYFTPEPADDEFVTPSTSKKSQKPRSSDATPVSSKPPRYLPRTPLSEQYTSCLSRKMEENFSRMQELMISGHSPHEARQQTIQESSEQLEPRAKVTRSSSQPPPIDTLKPRVPRIESPLVKKTTETPIRRTSYVDTLVATHQIQLQYSDRVVVGVERQMTKLESIKFLQNLAAANRSPIIAEEAKKRRNEAEAVRKLIEVETQNAKKRAVIQELKDRIDKLTQAQLAIHQLVSSQPFSGDPYNQRLLRSIDNWMALPFREFDIQTAREMLELARKMKITIDHFRNVATLHRNSKSLNRSLNTSRKSIAVKINPSSQLNQQSSSDAAPPPSMREASTQMTSRLAESAMTQTSPRRIGVEPLDLSQLLEKHNSSSQTTPPVVEPVLAEVSAEPQRPPVTLSMTAPVSTIAEFDSMLNSISLHNESLETVAEPFSRLKTDISFPSTVEETTPRSGRVSLDSESARRLSAGLSHYLEQVKKERESMEAQESESESMELEIPVVSEVSVTTESENLEEVVSEHSDSKSPETLVASDNGEDSSGGSEDPNATQFEHEIEEHKEPEKLGLIIDPEDEQDETKRFVNHDEFEQSLEEELEPRGNNDSADDSGFLLDNSPAPRLKSIFDNLPPAAASAAVTDTPRVPAEADETTFAGMDMEEYCQREFLKEISPIMVQKAIELQDELRGVDWLTAQDVWQPPSFKDVQMEFDDNFEYFDSFSILIWSAVVDLINKNYLKFGRKMTENEEIAFEAEALKMLQTEHGPESRKSEWCTDVKMSKKLEGMMPMELDYRYDVRRGLPDAEKQKYQWQQVQMTVIAARYANKNLINEANEVYATEKEKLGQMVLESEIDATVTDV</sequence>
<feature type="region of interest" description="Disordered" evidence="2">
    <location>
        <begin position="684"/>
        <end position="708"/>
    </location>
</feature>
<proteinExistence type="evidence at protein level"/>
<feature type="region of interest" description="Disordered" evidence="2">
    <location>
        <begin position="410"/>
        <end position="456"/>
    </location>
</feature>
<feature type="region of interest" description="Disordered" evidence="2">
    <location>
        <begin position="20"/>
        <end position="148"/>
    </location>
</feature>
<feature type="compositionally biased region" description="Basic and acidic residues" evidence="2">
    <location>
        <begin position="62"/>
        <end position="84"/>
    </location>
</feature>
<feature type="compositionally biased region" description="Polar residues" evidence="2">
    <location>
        <begin position="90"/>
        <end position="102"/>
    </location>
</feature>
<dbReference type="AGR" id="WB:WBGene00012972"/>
<dbReference type="GeneID" id="176536"/>
<dbReference type="CTD" id="176536"/>
<evidence type="ECO:0007829" key="6">
    <source>
        <dbReference type="PeptideAtlas" id="A0A7R9SUN5"/>
    </source>
</evidence>
<organism evidence="3 4">
    <name type="scientific">Caenorhabditis elegans</name>
    <dbReference type="NCBI Taxonomy" id="6239"/>
    <lineage>
        <taxon>Eukaryota</taxon>
        <taxon>Metazoa</taxon>
        <taxon>Ecdysozoa</taxon>
        <taxon>Nematoda</taxon>
        <taxon>Chromadorea</taxon>
        <taxon>Rhabditida</taxon>
        <taxon>Rhabditina</taxon>
        <taxon>Rhabditomorpha</taxon>
        <taxon>Rhabditoidea</taxon>
        <taxon>Rhabditidae</taxon>
        <taxon>Peloderinae</taxon>
        <taxon>Caenorhabditis</taxon>
    </lineage>
</organism>
<evidence type="ECO:0000313" key="3">
    <source>
        <dbReference type="EMBL" id="CAD8125369.1"/>
    </source>
</evidence>
<feature type="region of interest" description="Disordered" evidence="2">
    <location>
        <begin position="603"/>
        <end position="665"/>
    </location>
</feature>
<feature type="compositionally biased region" description="Polar residues" evidence="2">
    <location>
        <begin position="179"/>
        <end position="188"/>
    </location>
</feature>
<feature type="compositionally biased region" description="Acidic residues" evidence="2">
    <location>
        <begin position="583"/>
        <end position="593"/>
    </location>
</feature>
<keyword evidence="4" id="KW-1185">Reference proteome</keyword>
<name>A0A7R9SUN5_CAEEL</name>
<dbReference type="RefSeq" id="NP_001382698.1">
    <property type="nucleotide sequence ID" value="NM_001395774.1"/>
</dbReference>